<feature type="compositionally biased region" description="Basic and acidic residues" evidence="1">
    <location>
        <begin position="27"/>
        <end position="40"/>
    </location>
</feature>
<gene>
    <name evidence="2" type="ORF">CRG98_024733</name>
</gene>
<comment type="caution">
    <text evidence="2">The sequence shown here is derived from an EMBL/GenBank/DDBJ whole genome shotgun (WGS) entry which is preliminary data.</text>
</comment>
<dbReference type="EMBL" id="PGOL01001762">
    <property type="protein sequence ID" value="PKI54850.1"/>
    <property type="molecule type" value="Genomic_DNA"/>
</dbReference>
<reference evidence="2 3" key="1">
    <citation type="submission" date="2017-11" db="EMBL/GenBank/DDBJ databases">
        <title>De-novo sequencing of pomegranate (Punica granatum L.) genome.</title>
        <authorList>
            <person name="Akparov Z."/>
            <person name="Amiraslanov A."/>
            <person name="Hajiyeva S."/>
            <person name="Abbasov M."/>
            <person name="Kaur K."/>
            <person name="Hamwieh A."/>
            <person name="Solovyev V."/>
            <person name="Salamov A."/>
            <person name="Braich B."/>
            <person name="Kosarev P."/>
            <person name="Mahmoud A."/>
            <person name="Hajiyev E."/>
            <person name="Babayeva S."/>
            <person name="Izzatullayeva V."/>
            <person name="Mammadov A."/>
            <person name="Mammadov A."/>
            <person name="Sharifova S."/>
            <person name="Ojaghi J."/>
            <person name="Eynullazada K."/>
            <person name="Bayramov B."/>
            <person name="Abdulazimova A."/>
            <person name="Shahmuradov I."/>
        </authorList>
    </citation>
    <scope>NUCLEOTIDE SEQUENCE [LARGE SCALE GENOMIC DNA]</scope>
    <source>
        <strain evidence="3">cv. AG2017</strain>
        <tissue evidence="2">Leaf</tissue>
    </source>
</reference>
<evidence type="ECO:0000313" key="3">
    <source>
        <dbReference type="Proteomes" id="UP000233551"/>
    </source>
</evidence>
<feature type="compositionally biased region" description="Polar residues" evidence="1">
    <location>
        <begin position="49"/>
        <end position="58"/>
    </location>
</feature>
<keyword evidence="3" id="KW-1185">Reference proteome</keyword>
<evidence type="ECO:0000256" key="1">
    <source>
        <dbReference type="SAM" id="MobiDB-lite"/>
    </source>
</evidence>
<protein>
    <submittedName>
        <fullName evidence="2">Uncharacterized protein</fullName>
    </submittedName>
</protein>
<feature type="region of interest" description="Disordered" evidence="1">
    <location>
        <begin position="27"/>
        <end position="60"/>
    </location>
</feature>
<organism evidence="2 3">
    <name type="scientific">Punica granatum</name>
    <name type="common">Pomegranate</name>
    <dbReference type="NCBI Taxonomy" id="22663"/>
    <lineage>
        <taxon>Eukaryota</taxon>
        <taxon>Viridiplantae</taxon>
        <taxon>Streptophyta</taxon>
        <taxon>Embryophyta</taxon>
        <taxon>Tracheophyta</taxon>
        <taxon>Spermatophyta</taxon>
        <taxon>Magnoliopsida</taxon>
        <taxon>eudicotyledons</taxon>
        <taxon>Gunneridae</taxon>
        <taxon>Pentapetalae</taxon>
        <taxon>rosids</taxon>
        <taxon>malvids</taxon>
        <taxon>Myrtales</taxon>
        <taxon>Lythraceae</taxon>
        <taxon>Punica</taxon>
    </lineage>
</organism>
<accession>A0A2I0JG25</accession>
<evidence type="ECO:0000313" key="2">
    <source>
        <dbReference type="EMBL" id="PKI54850.1"/>
    </source>
</evidence>
<proteinExistence type="predicted"/>
<dbReference type="AlphaFoldDB" id="A0A2I0JG25"/>
<dbReference type="Proteomes" id="UP000233551">
    <property type="component" value="Unassembled WGS sequence"/>
</dbReference>
<name>A0A2I0JG25_PUNGR</name>
<sequence length="187" mass="20707">MPSTFLTNHNLMPSNFISFLQTKIEDRERDDEPLTLGRDRDEDEPATLEPSTATSSPRLSDILDSFDPTISSSSIFKTRQHTILGSTTSVKAAVRRKTTYSNVSSPIFLLINSQILEQMPQVVTSLDPHVENGLQSVPHLKTVAQLLTSMESNHLSSLSQVGVSRENHNVGSDLRYLPLNLEMLASS</sequence>